<protein>
    <submittedName>
        <fullName evidence="1">Uncharacterized protein</fullName>
    </submittedName>
</protein>
<dbReference type="EMBL" id="JABKKF010000003">
    <property type="protein sequence ID" value="NPD91644.1"/>
    <property type="molecule type" value="Genomic_DNA"/>
</dbReference>
<sequence>MEPLAFDNGIIINHKFYRHCGKTLDTVSKKDYPDEEFFDKSILCLDMDAFETQTHKGSKEHTVDAIIGIKDFSNNKFHSHRLLLIELRIDFESEKRLSKTELEKKVCHTKELLGNDIAINKISFFVFKQDIINRVINWFNNKSQEGGNLKFCKPISTKEFGTLIKSENSFPYVPITDLKSLEKTLLSFLEQKDYSKFINQTEYWLKEAARFKRQYNNEEHRLIMEVITGLWRKFRTSSPILSDDESIDTEILEEDYEALTKITNMLDNRNKPQSRH</sequence>
<gene>
    <name evidence="1" type="ORF">HPS56_04625</name>
</gene>
<reference evidence="1 2" key="1">
    <citation type="submission" date="2020-05" db="EMBL/GenBank/DDBJ databases">
        <title>Distinct polysaccharide utilization as determinants for interspecies competition between intestinal Prevotella spp.</title>
        <authorList>
            <person name="Galvez E.J.C."/>
            <person name="Iljazovic A."/>
            <person name="Strowig T."/>
        </authorList>
    </citation>
    <scope>NUCLEOTIDE SEQUENCE [LARGE SCALE GENOMIC DNA]</scope>
    <source>
        <strain evidence="1 2">PMUR</strain>
    </source>
</reference>
<dbReference type="RefSeq" id="WP_172274617.1">
    <property type="nucleotide sequence ID" value="NZ_CATJPT010000212.1"/>
</dbReference>
<comment type="caution">
    <text evidence="1">The sequence shown here is derived from an EMBL/GenBank/DDBJ whole genome shotgun (WGS) entry which is preliminary data.</text>
</comment>
<proteinExistence type="predicted"/>
<dbReference type="Proteomes" id="UP000714420">
    <property type="component" value="Unassembled WGS sequence"/>
</dbReference>
<accession>A0ABX2AKR5</accession>
<keyword evidence="2" id="KW-1185">Reference proteome</keyword>
<evidence type="ECO:0000313" key="1">
    <source>
        <dbReference type="EMBL" id="NPD91644.1"/>
    </source>
</evidence>
<name>A0ABX2AKR5_9BACT</name>
<evidence type="ECO:0000313" key="2">
    <source>
        <dbReference type="Proteomes" id="UP000714420"/>
    </source>
</evidence>
<organism evidence="1 2">
    <name type="scientific">Xylanibacter muris</name>
    <dbReference type="NCBI Taxonomy" id="2736290"/>
    <lineage>
        <taxon>Bacteria</taxon>
        <taxon>Pseudomonadati</taxon>
        <taxon>Bacteroidota</taxon>
        <taxon>Bacteroidia</taxon>
        <taxon>Bacteroidales</taxon>
        <taxon>Prevotellaceae</taxon>
        <taxon>Xylanibacter</taxon>
    </lineage>
</organism>